<protein>
    <recommendedName>
        <fullName evidence="3">ATP synthase mitochondrial F1 complex assembly factor 2</fullName>
    </recommendedName>
</protein>
<dbReference type="SUPFAM" id="SSF160909">
    <property type="entry name" value="ATP12-like"/>
    <property type="match status" value="1"/>
</dbReference>
<dbReference type="GO" id="GO:0033615">
    <property type="term" value="P:mitochondrial proton-transporting ATP synthase complex assembly"/>
    <property type="evidence" value="ECO:0007669"/>
    <property type="project" value="TreeGrafter"/>
</dbReference>
<reference evidence="1 2" key="1">
    <citation type="submission" date="2015-04" db="EMBL/GenBank/DDBJ databases">
        <title>Draft genome of the roundworm Trichinella nativa.</title>
        <authorList>
            <person name="Mitreva M."/>
        </authorList>
    </citation>
    <scope>NUCLEOTIDE SEQUENCE [LARGE SCALE GENOMIC DNA]</scope>
    <source>
        <strain evidence="1 2">ISS45</strain>
    </source>
</reference>
<gene>
    <name evidence="1" type="ORF">D917_05605</name>
</gene>
<evidence type="ECO:0000313" key="1">
    <source>
        <dbReference type="EMBL" id="OUC49208.1"/>
    </source>
</evidence>
<name>A0A1Y3F1L9_9BILA</name>
<proteinExistence type="predicted"/>
<organism evidence="1 2">
    <name type="scientific">Trichinella nativa</name>
    <dbReference type="NCBI Taxonomy" id="6335"/>
    <lineage>
        <taxon>Eukaryota</taxon>
        <taxon>Metazoa</taxon>
        <taxon>Ecdysozoa</taxon>
        <taxon>Nematoda</taxon>
        <taxon>Enoplea</taxon>
        <taxon>Dorylaimia</taxon>
        <taxon>Trichinellida</taxon>
        <taxon>Trichinellidae</taxon>
        <taxon>Trichinella</taxon>
    </lineage>
</organism>
<dbReference type="EMBL" id="LVZM01001397">
    <property type="protein sequence ID" value="OUC49208.1"/>
    <property type="molecule type" value="Genomic_DNA"/>
</dbReference>
<dbReference type="PANTHER" id="PTHR21013:SF10">
    <property type="entry name" value="ATP SYNTHASE MITOCHONDRIAL F1 COMPLEX ASSEMBLY FACTOR 2"/>
    <property type="match status" value="1"/>
</dbReference>
<dbReference type="GO" id="GO:0005739">
    <property type="term" value="C:mitochondrion"/>
    <property type="evidence" value="ECO:0007669"/>
    <property type="project" value="TreeGrafter"/>
</dbReference>
<accession>A0A1Y3F1L9</accession>
<sequence length="101" mass="11509">MFPPTLAANSVATMRQYFLSRNWCWLLGCKFAVDSLNSVLLTLAACEHRLDVTEAVDLATLERQFQANRWGRIEWAHDLEEQELSCRVSAGLLFAKFACLE</sequence>
<comment type="caution">
    <text evidence="1">The sequence shown here is derived from an EMBL/GenBank/DDBJ whole genome shotgun (WGS) entry which is preliminary data.</text>
</comment>
<dbReference type="AlphaFoldDB" id="A0A1Y3F1L9"/>
<dbReference type="Gene3D" id="1.10.3580.10">
    <property type="entry name" value="ATP12 ATPase"/>
    <property type="match status" value="1"/>
</dbReference>
<dbReference type="Proteomes" id="UP000243006">
    <property type="component" value="Unassembled WGS sequence"/>
</dbReference>
<dbReference type="PANTHER" id="PTHR21013">
    <property type="entry name" value="ATP SYNTHASE MITOCHONDRIAL F1 COMPLEX ASSEMBLY FACTOR 2/ATP12 PROTEIN, MITOCHONDRIAL PRECURSOR"/>
    <property type="match status" value="1"/>
</dbReference>
<dbReference type="InterPro" id="IPR023335">
    <property type="entry name" value="ATP12_ortho_dom_sf"/>
</dbReference>
<dbReference type="InterPro" id="IPR011419">
    <property type="entry name" value="ATP12_ATP_synth-F1-assembly"/>
</dbReference>
<evidence type="ECO:0000313" key="2">
    <source>
        <dbReference type="Proteomes" id="UP000243006"/>
    </source>
</evidence>
<evidence type="ECO:0008006" key="3">
    <source>
        <dbReference type="Google" id="ProtNLM"/>
    </source>
</evidence>